<comment type="subcellular location">
    <subcellularLocation>
        <location evidence="1">Membrane</location>
        <topology evidence="1">Single-pass type I membrane protein</topology>
    </subcellularLocation>
</comment>
<evidence type="ECO:0000256" key="1">
    <source>
        <dbReference type="ARBA" id="ARBA00004479"/>
    </source>
</evidence>
<evidence type="ECO:0000256" key="9">
    <source>
        <dbReference type="ARBA" id="ARBA00023136"/>
    </source>
</evidence>
<organism evidence="13 14">
    <name type="scientific">Nelumbo nucifera</name>
    <name type="common">Sacred lotus</name>
    <dbReference type="NCBI Taxonomy" id="4432"/>
    <lineage>
        <taxon>Eukaryota</taxon>
        <taxon>Viridiplantae</taxon>
        <taxon>Streptophyta</taxon>
        <taxon>Embryophyta</taxon>
        <taxon>Tracheophyta</taxon>
        <taxon>Spermatophyta</taxon>
        <taxon>Magnoliopsida</taxon>
        <taxon>Proteales</taxon>
        <taxon>Nelumbonaceae</taxon>
        <taxon>Nelumbo</taxon>
    </lineage>
</organism>
<dbReference type="PANTHER" id="PTHR27009">
    <property type="entry name" value="RUST RESISTANCE KINASE LR10-RELATED"/>
    <property type="match status" value="1"/>
</dbReference>
<dbReference type="InterPro" id="IPR032872">
    <property type="entry name" value="WAK_assoc_C"/>
</dbReference>
<dbReference type="GO" id="GO:0005524">
    <property type="term" value="F:ATP binding"/>
    <property type="evidence" value="ECO:0007669"/>
    <property type="project" value="UniProtKB-UniRule"/>
</dbReference>
<keyword evidence="2" id="KW-0723">Serine/threonine-protein kinase</keyword>
<keyword evidence="4" id="KW-0812">Transmembrane</keyword>
<accession>A0A822YXC4</accession>
<dbReference type="InterPro" id="IPR001245">
    <property type="entry name" value="Ser-Thr/Tyr_kinase_cat_dom"/>
</dbReference>
<keyword evidence="9" id="KW-0472">Membrane</keyword>
<gene>
    <name evidence="13" type="ORF">HUJ06_006046</name>
</gene>
<dbReference type="PROSITE" id="PS00107">
    <property type="entry name" value="PROTEIN_KINASE_ATP"/>
    <property type="match status" value="1"/>
</dbReference>
<keyword evidence="7 11" id="KW-0067">ATP-binding</keyword>
<evidence type="ECO:0000256" key="6">
    <source>
        <dbReference type="ARBA" id="ARBA00022741"/>
    </source>
</evidence>
<dbReference type="InterPro" id="IPR017441">
    <property type="entry name" value="Protein_kinase_ATP_BS"/>
</dbReference>
<evidence type="ECO:0000256" key="10">
    <source>
        <dbReference type="ARBA" id="ARBA00023180"/>
    </source>
</evidence>
<dbReference type="Proteomes" id="UP000607653">
    <property type="component" value="Unassembled WGS sequence"/>
</dbReference>
<evidence type="ECO:0000259" key="12">
    <source>
        <dbReference type="PROSITE" id="PS50011"/>
    </source>
</evidence>
<evidence type="ECO:0000256" key="7">
    <source>
        <dbReference type="ARBA" id="ARBA00022840"/>
    </source>
</evidence>
<sequence length="230" mass="25820">MSDAILANSNWYGYCKDKVVTPIMKSAVLDVLVNNSNGFVRALQGGFELHWENLGDCRACEESGCCCAYNTNSTVLLCICKDGTRNRKRCSRHFVITILYWLLRKFWNKGRGNAENLEEFLKNCGSMAPTRYKYSDIKKITTSFKDKLGQGGYGGVYKGKLIDGRLVAVKVLSESKGNGEEFINEVASISRTSHVNIVTLLGFCVEGHKRALVYEFMPNGSLEKFIYDDE</sequence>
<keyword evidence="8" id="KW-1133">Transmembrane helix</keyword>
<dbReference type="Pfam" id="PF07714">
    <property type="entry name" value="PK_Tyr_Ser-Thr"/>
    <property type="match status" value="1"/>
</dbReference>
<feature type="binding site" evidence="11">
    <location>
        <position position="170"/>
    </location>
    <ligand>
        <name>ATP</name>
        <dbReference type="ChEBI" id="CHEBI:30616"/>
    </ligand>
</feature>
<proteinExistence type="predicted"/>
<reference evidence="13 14" key="1">
    <citation type="journal article" date="2020" name="Mol. Biol. Evol.">
        <title>Distinct Expression and Methylation Patterns for Genes with Different Fates following a Single Whole-Genome Duplication in Flowering Plants.</title>
        <authorList>
            <person name="Shi T."/>
            <person name="Rahmani R.S."/>
            <person name="Gugger P.F."/>
            <person name="Wang M."/>
            <person name="Li H."/>
            <person name="Zhang Y."/>
            <person name="Li Z."/>
            <person name="Wang Q."/>
            <person name="Van de Peer Y."/>
            <person name="Marchal K."/>
            <person name="Chen J."/>
        </authorList>
    </citation>
    <scope>NUCLEOTIDE SEQUENCE [LARGE SCALE GENOMIC DNA]</scope>
    <source>
        <tissue evidence="13">Leaf</tissue>
    </source>
</reference>
<evidence type="ECO:0000256" key="3">
    <source>
        <dbReference type="ARBA" id="ARBA00022679"/>
    </source>
</evidence>
<evidence type="ECO:0000256" key="11">
    <source>
        <dbReference type="PROSITE-ProRule" id="PRU10141"/>
    </source>
</evidence>
<keyword evidence="10" id="KW-0325">Glycoprotein</keyword>
<keyword evidence="14" id="KW-1185">Reference proteome</keyword>
<evidence type="ECO:0000256" key="4">
    <source>
        <dbReference type="ARBA" id="ARBA00022692"/>
    </source>
</evidence>
<keyword evidence="5" id="KW-0732">Signal</keyword>
<dbReference type="AlphaFoldDB" id="A0A822YXC4"/>
<dbReference type="GO" id="GO:0004674">
    <property type="term" value="F:protein serine/threonine kinase activity"/>
    <property type="evidence" value="ECO:0007669"/>
    <property type="project" value="UniProtKB-KW"/>
</dbReference>
<keyword evidence="6 11" id="KW-0547">Nucleotide-binding</keyword>
<dbReference type="PROSITE" id="PS50011">
    <property type="entry name" value="PROTEIN_KINASE_DOM"/>
    <property type="match status" value="1"/>
</dbReference>
<dbReference type="Gene3D" id="3.30.200.20">
    <property type="entry name" value="Phosphorylase Kinase, domain 1"/>
    <property type="match status" value="1"/>
</dbReference>
<evidence type="ECO:0000313" key="14">
    <source>
        <dbReference type="Proteomes" id="UP000607653"/>
    </source>
</evidence>
<comment type="caution">
    <text evidence="13">The sequence shown here is derived from an EMBL/GenBank/DDBJ whole genome shotgun (WGS) entry which is preliminary data.</text>
</comment>
<protein>
    <recommendedName>
        <fullName evidence="12">Protein kinase domain-containing protein</fullName>
    </recommendedName>
</protein>
<evidence type="ECO:0000256" key="2">
    <source>
        <dbReference type="ARBA" id="ARBA00022527"/>
    </source>
</evidence>
<dbReference type="SUPFAM" id="SSF56112">
    <property type="entry name" value="Protein kinase-like (PK-like)"/>
    <property type="match status" value="1"/>
</dbReference>
<dbReference type="InterPro" id="IPR045874">
    <property type="entry name" value="LRK10/LRL21-25-like"/>
</dbReference>
<keyword evidence="3" id="KW-0808">Transferase</keyword>
<feature type="domain" description="Protein kinase" evidence="12">
    <location>
        <begin position="142"/>
        <end position="230"/>
    </location>
</feature>
<evidence type="ECO:0000256" key="8">
    <source>
        <dbReference type="ARBA" id="ARBA00022989"/>
    </source>
</evidence>
<dbReference type="InterPro" id="IPR000719">
    <property type="entry name" value="Prot_kinase_dom"/>
</dbReference>
<evidence type="ECO:0000256" key="5">
    <source>
        <dbReference type="ARBA" id="ARBA00022729"/>
    </source>
</evidence>
<dbReference type="FunFam" id="3.30.200.20:FF:000178">
    <property type="entry name" value="serine/threonine-protein kinase PBS1-like"/>
    <property type="match status" value="1"/>
</dbReference>
<evidence type="ECO:0000313" key="13">
    <source>
        <dbReference type="EMBL" id="DAD35406.1"/>
    </source>
</evidence>
<dbReference type="EMBL" id="DUZY01000004">
    <property type="protein sequence ID" value="DAD35406.1"/>
    <property type="molecule type" value="Genomic_DNA"/>
</dbReference>
<dbReference type="GO" id="GO:0016020">
    <property type="term" value="C:membrane"/>
    <property type="evidence" value="ECO:0007669"/>
    <property type="project" value="UniProtKB-SubCell"/>
</dbReference>
<keyword evidence="2" id="KW-0418">Kinase</keyword>
<dbReference type="Pfam" id="PF14380">
    <property type="entry name" value="WAK_assoc"/>
    <property type="match status" value="1"/>
</dbReference>
<name>A0A822YXC4_NELNU</name>
<dbReference type="InterPro" id="IPR011009">
    <property type="entry name" value="Kinase-like_dom_sf"/>
</dbReference>